<name>X0Y1D8_9ZZZZ</name>
<protein>
    <submittedName>
        <fullName evidence="1">Uncharacterized protein</fullName>
    </submittedName>
</protein>
<evidence type="ECO:0000313" key="1">
    <source>
        <dbReference type="EMBL" id="GAG49654.1"/>
    </source>
</evidence>
<accession>X0Y1D8</accession>
<dbReference type="Gene3D" id="3.10.450.490">
    <property type="match status" value="1"/>
</dbReference>
<gene>
    <name evidence="1" type="ORF">S01H1_75476</name>
</gene>
<organism evidence="1">
    <name type="scientific">marine sediment metagenome</name>
    <dbReference type="NCBI Taxonomy" id="412755"/>
    <lineage>
        <taxon>unclassified sequences</taxon>
        <taxon>metagenomes</taxon>
        <taxon>ecological metagenomes</taxon>
    </lineage>
</organism>
<comment type="caution">
    <text evidence="1">The sequence shown here is derived from an EMBL/GenBank/DDBJ whole genome shotgun (WGS) entry which is preliminary data.</text>
</comment>
<dbReference type="EMBL" id="BARS01050575">
    <property type="protein sequence ID" value="GAG49654.1"/>
    <property type="molecule type" value="Genomic_DNA"/>
</dbReference>
<sequence length="56" mass="6673">MTRNTKNLAVSQSVAERFLMDNRNLLRLSEPTKELAPKRQWVDGFGTKHFRYQQTY</sequence>
<proteinExistence type="predicted"/>
<feature type="non-terminal residue" evidence="1">
    <location>
        <position position="56"/>
    </location>
</feature>
<dbReference type="AlphaFoldDB" id="X0Y1D8"/>
<reference evidence="1" key="1">
    <citation type="journal article" date="2014" name="Front. Microbiol.">
        <title>High frequency of phylogenetically diverse reductive dehalogenase-homologous genes in deep subseafloor sedimentary metagenomes.</title>
        <authorList>
            <person name="Kawai M."/>
            <person name="Futagami T."/>
            <person name="Toyoda A."/>
            <person name="Takaki Y."/>
            <person name="Nishi S."/>
            <person name="Hori S."/>
            <person name="Arai W."/>
            <person name="Tsubouchi T."/>
            <person name="Morono Y."/>
            <person name="Uchiyama I."/>
            <person name="Ito T."/>
            <person name="Fujiyama A."/>
            <person name="Inagaki F."/>
            <person name="Takami H."/>
        </authorList>
    </citation>
    <scope>NUCLEOTIDE SEQUENCE</scope>
    <source>
        <strain evidence="1">Expedition CK06-06</strain>
    </source>
</reference>